<dbReference type="CDD" id="cd19499">
    <property type="entry name" value="RecA-like_ClpB_Hsp104-like"/>
    <property type="match status" value="1"/>
</dbReference>
<dbReference type="Proteomes" id="UP001199469">
    <property type="component" value="Unassembled WGS sequence"/>
</dbReference>
<dbReference type="Pfam" id="PF07724">
    <property type="entry name" value="AAA_2"/>
    <property type="match status" value="1"/>
</dbReference>
<dbReference type="InterPro" id="IPR041546">
    <property type="entry name" value="ClpA/ClpB_AAA_lid"/>
</dbReference>
<evidence type="ECO:0000259" key="12">
    <source>
        <dbReference type="PROSITE" id="PS50151"/>
    </source>
</evidence>
<evidence type="ECO:0000256" key="9">
    <source>
        <dbReference type="PROSITE-ProRule" id="PRU01251"/>
    </source>
</evidence>
<feature type="compositionally biased region" description="Basic and acidic residues" evidence="11">
    <location>
        <begin position="403"/>
        <end position="424"/>
    </location>
</feature>
<keyword evidence="5" id="KW-0346">Stress response</keyword>
<dbReference type="Gene3D" id="3.40.50.300">
    <property type="entry name" value="P-loop containing nucleotide triphosphate hydrolases"/>
    <property type="match status" value="2"/>
</dbReference>
<sequence length="807" mass="87359">MTEQARGLVGAAAQQAAERGNNDLDAWHLLLAGLAVPPLRALIAGTGADVDELARHADAQLPRGEATEEAPTLTPTAKRALLDAHQVSRALGASYIGPEHIVLALAANPDSPTGKALQSRGVDPQSLQRSAASGGRPGASGQSPQQGDSDTPTVDQFGVDLTAKARSGELDPVIGREDEVDQTLEVLSRRTKNNPVLIGEAGVGKTAVVEGIAQRIVSGDVPEQLTGKRIVQLDLTGMVAGTRYRGDFEERMTKLVDEIRQHSDELIVFIDELHTMVGAGGNGEGGGMDAGNILKPALARGELHIVGATTLDEYRTSIEKDAALERRFQPVMVPEPSVADTIAILHGLRDRYEAHHQVRFTDEALTAAAELSERYVTDRFLPDKAIDLVDQAGARKRLGSRAPHTDSRELERKVESLQRDKDQAVADEDYERAGALRDEVAEAQRALEEARHERTSGQGGVLEVSVEDIAEVVSRSTGIPVAQLTETERSKLLGLEAQLHERVVGQEDAVSAVAEAVRRSRAGLGDPDRPIGSFLFLGPTGVGKTELAKALAATMFGDEDRMVRVDMSEFSERHTVSRLVGSPPGYVGYGEAGQLTEEIRRRPYSVVLLDEMEKAHPDVFNTLLQVLDDGRLTDSQGRTVDFRNTVLIMTSNVGSELITTNTQALGFAGATSDPDRSLQERLLPKLRESFRPEFLNRIDEVIVFKRLDSTQLRTITDLLLTETRDRLASLEIGIEFTEPAVDWLSEHGYQPEFGARPLRRTIQREVGNKLSSMLLGDELTAGRSVRVDVAPGGEELTFSVGEPALAS</sequence>
<dbReference type="InterPro" id="IPR019489">
    <property type="entry name" value="Clp_ATPase_C"/>
</dbReference>
<dbReference type="PANTHER" id="PTHR11638">
    <property type="entry name" value="ATP-DEPENDENT CLP PROTEASE"/>
    <property type="match status" value="1"/>
</dbReference>
<evidence type="ECO:0000256" key="4">
    <source>
        <dbReference type="ARBA" id="ARBA00022840"/>
    </source>
</evidence>
<proteinExistence type="inferred from homology"/>
<dbReference type="Gene3D" id="1.10.8.60">
    <property type="match status" value="2"/>
</dbReference>
<gene>
    <name evidence="14" type="ORF">LQ327_11400</name>
</gene>
<dbReference type="Pfam" id="PF10431">
    <property type="entry name" value="ClpB_D2-small"/>
    <property type="match status" value="1"/>
</dbReference>
<evidence type="ECO:0000256" key="3">
    <source>
        <dbReference type="ARBA" id="ARBA00022741"/>
    </source>
</evidence>
<dbReference type="PROSITE" id="PS50151">
    <property type="entry name" value="UVR"/>
    <property type="match status" value="1"/>
</dbReference>
<dbReference type="Gene3D" id="1.10.1780.10">
    <property type="entry name" value="Clp, N-terminal domain"/>
    <property type="match status" value="1"/>
</dbReference>
<keyword evidence="4 10" id="KW-0067">ATP-binding</keyword>
<dbReference type="InterPro" id="IPR004176">
    <property type="entry name" value="Clp_R_N"/>
</dbReference>
<dbReference type="Gene3D" id="4.10.860.10">
    <property type="entry name" value="UVR domain"/>
    <property type="match status" value="1"/>
</dbReference>
<evidence type="ECO:0000256" key="7">
    <source>
        <dbReference type="ARBA" id="ARBA00023186"/>
    </source>
</evidence>
<dbReference type="GO" id="GO:0005524">
    <property type="term" value="F:ATP binding"/>
    <property type="evidence" value="ECO:0007669"/>
    <property type="project" value="UniProtKB-KW"/>
</dbReference>
<evidence type="ECO:0000256" key="1">
    <source>
        <dbReference type="ARBA" id="ARBA00008675"/>
    </source>
</evidence>
<dbReference type="CDD" id="cd00009">
    <property type="entry name" value="AAA"/>
    <property type="match status" value="1"/>
</dbReference>
<keyword evidence="7 10" id="KW-0143">Chaperone</keyword>
<dbReference type="Pfam" id="PF02861">
    <property type="entry name" value="Clp_N"/>
    <property type="match status" value="1"/>
</dbReference>
<dbReference type="InterPro" id="IPR050130">
    <property type="entry name" value="ClpA_ClpB"/>
</dbReference>
<feature type="domain" description="Clp R" evidence="13">
    <location>
        <begin position="1"/>
        <end position="138"/>
    </location>
</feature>
<reference evidence="14 15" key="1">
    <citation type="submission" date="2021-11" db="EMBL/GenBank/DDBJ databases">
        <title>Draft genome sequence of Actinomycetospora sp. SF1 isolated from the rhizosphere soil.</title>
        <authorList>
            <person name="Duangmal K."/>
            <person name="Chantavorakit T."/>
        </authorList>
    </citation>
    <scope>NUCLEOTIDE SEQUENCE [LARGE SCALE GENOMIC DNA]</scope>
    <source>
        <strain evidence="14 15">TBRC 5722</strain>
    </source>
</reference>
<evidence type="ECO:0000256" key="10">
    <source>
        <dbReference type="RuleBase" id="RU004432"/>
    </source>
</evidence>
<dbReference type="Pfam" id="PF17871">
    <property type="entry name" value="AAA_lid_9"/>
    <property type="match status" value="1"/>
</dbReference>
<dbReference type="PRINTS" id="PR00300">
    <property type="entry name" value="CLPPROTEASEA"/>
</dbReference>
<name>A0ABS8P6V0_9PSEU</name>
<evidence type="ECO:0000313" key="14">
    <source>
        <dbReference type="EMBL" id="MCD2193980.1"/>
    </source>
</evidence>
<organism evidence="14 15">
    <name type="scientific">Actinomycetospora endophytica</name>
    <dbReference type="NCBI Taxonomy" id="2291215"/>
    <lineage>
        <taxon>Bacteria</taxon>
        <taxon>Bacillati</taxon>
        <taxon>Actinomycetota</taxon>
        <taxon>Actinomycetes</taxon>
        <taxon>Pseudonocardiales</taxon>
        <taxon>Pseudonocardiaceae</taxon>
        <taxon>Actinomycetospora</taxon>
    </lineage>
</organism>
<dbReference type="InterPro" id="IPR001943">
    <property type="entry name" value="UVR_dom"/>
</dbReference>
<comment type="subunit">
    <text evidence="8">Homohexamer. The oligomerization is ATP-dependent.</text>
</comment>
<evidence type="ECO:0000259" key="13">
    <source>
        <dbReference type="PROSITE" id="PS51903"/>
    </source>
</evidence>
<dbReference type="InterPro" id="IPR003593">
    <property type="entry name" value="AAA+_ATPase"/>
</dbReference>
<dbReference type="GO" id="GO:0008233">
    <property type="term" value="F:peptidase activity"/>
    <property type="evidence" value="ECO:0007669"/>
    <property type="project" value="UniProtKB-KW"/>
</dbReference>
<dbReference type="Pfam" id="PF00004">
    <property type="entry name" value="AAA"/>
    <property type="match status" value="1"/>
</dbReference>
<protein>
    <submittedName>
        <fullName evidence="14">ATP-dependent Clp protease ATP-binding subunit</fullName>
    </submittedName>
</protein>
<dbReference type="SUPFAM" id="SSF81923">
    <property type="entry name" value="Double Clp-N motif"/>
    <property type="match status" value="1"/>
</dbReference>
<dbReference type="SMART" id="SM01086">
    <property type="entry name" value="ClpB_D2-small"/>
    <property type="match status" value="1"/>
</dbReference>
<dbReference type="SMART" id="SM00382">
    <property type="entry name" value="AAA"/>
    <property type="match status" value="2"/>
</dbReference>
<feature type="compositionally biased region" description="Low complexity" evidence="11">
    <location>
        <begin position="128"/>
        <end position="150"/>
    </location>
</feature>
<feature type="region of interest" description="Disordered" evidence="11">
    <location>
        <begin position="397"/>
        <end position="426"/>
    </location>
</feature>
<evidence type="ECO:0000256" key="8">
    <source>
        <dbReference type="ARBA" id="ARBA00026057"/>
    </source>
</evidence>
<dbReference type="InterPro" id="IPR001270">
    <property type="entry name" value="ClpA/B"/>
</dbReference>
<evidence type="ECO:0000256" key="2">
    <source>
        <dbReference type="ARBA" id="ARBA00022737"/>
    </source>
</evidence>
<dbReference type="PROSITE" id="PS00870">
    <property type="entry name" value="CLPAB_1"/>
    <property type="match status" value="1"/>
</dbReference>
<dbReference type="InterPro" id="IPR003959">
    <property type="entry name" value="ATPase_AAA_core"/>
</dbReference>
<comment type="similarity">
    <text evidence="1 10">Belongs to the ClpA/ClpB family.</text>
</comment>
<evidence type="ECO:0000256" key="11">
    <source>
        <dbReference type="SAM" id="MobiDB-lite"/>
    </source>
</evidence>
<keyword evidence="2 9" id="KW-0677">Repeat</keyword>
<dbReference type="EMBL" id="JAJNDB010000002">
    <property type="protein sequence ID" value="MCD2193980.1"/>
    <property type="molecule type" value="Genomic_DNA"/>
</dbReference>
<dbReference type="PROSITE" id="PS51903">
    <property type="entry name" value="CLP_R"/>
    <property type="match status" value="1"/>
</dbReference>
<accession>A0ABS8P6V0</accession>
<dbReference type="InterPro" id="IPR027417">
    <property type="entry name" value="P-loop_NTPase"/>
</dbReference>
<feature type="domain" description="UVR" evidence="12">
    <location>
        <begin position="411"/>
        <end position="446"/>
    </location>
</feature>
<keyword evidence="15" id="KW-1185">Reference proteome</keyword>
<keyword evidence="6" id="KW-0175">Coiled coil</keyword>
<keyword evidence="14" id="KW-0645">Protease</keyword>
<dbReference type="InterPro" id="IPR036628">
    <property type="entry name" value="Clp_N_dom_sf"/>
</dbReference>
<feature type="region of interest" description="Disordered" evidence="11">
    <location>
        <begin position="110"/>
        <end position="155"/>
    </location>
</feature>
<evidence type="ECO:0000313" key="15">
    <source>
        <dbReference type="Proteomes" id="UP001199469"/>
    </source>
</evidence>
<evidence type="ECO:0000256" key="6">
    <source>
        <dbReference type="ARBA" id="ARBA00023054"/>
    </source>
</evidence>
<dbReference type="InterPro" id="IPR028299">
    <property type="entry name" value="ClpA/B_CS2"/>
</dbReference>
<dbReference type="PROSITE" id="PS00871">
    <property type="entry name" value="CLPAB_2"/>
    <property type="match status" value="1"/>
</dbReference>
<evidence type="ECO:0000256" key="5">
    <source>
        <dbReference type="ARBA" id="ARBA00023016"/>
    </source>
</evidence>
<dbReference type="InterPro" id="IPR018368">
    <property type="entry name" value="ClpA/B_CS1"/>
</dbReference>
<dbReference type="PANTHER" id="PTHR11638:SF18">
    <property type="entry name" value="HEAT SHOCK PROTEIN 104"/>
    <property type="match status" value="1"/>
</dbReference>
<dbReference type="SUPFAM" id="SSF52540">
    <property type="entry name" value="P-loop containing nucleoside triphosphate hydrolases"/>
    <property type="match status" value="2"/>
</dbReference>
<comment type="caution">
    <text evidence="14">The sequence shown here is derived from an EMBL/GenBank/DDBJ whole genome shotgun (WGS) entry which is preliminary data.</text>
</comment>
<keyword evidence="14" id="KW-0378">Hydrolase</keyword>
<dbReference type="GO" id="GO:0006508">
    <property type="term" value="P:proteolysis"/>
    <property type="evidence" value="ECO:0007669"/>
    <property type="project" value="UniProtKB-KW"/>
</dbReference>
<keyword evidence="3 10" id="KW-0547">Nucleotide-binding</keyword>